<dbReference type="GeneID" id="116302598"/>
<name>A0A6P8ILF9_ACTTE</name>
<dbReference type="GO" id="GO:0015629">
    <property type="term" value="C:actin cytoskeleton"/>
    <property type="evidence" value="ECO:0007669"/>
    <property type="project" value="TreeGrafter"/>
</dbReference>
<dbReference type="Pfam" id="PF00307">
    <property type="entry name" value="CH"/>
    <property type="match status" value="1"/>
</dbReference>
<dbReference type="PRINTS" id="PR00888">
    <property type="entry name" value="SM22CALPONIN"/>
</dbReference>
<dbReference type="InterPro" id="IPR036872">
    <property type="entry name" value="CH_dom_sf"/>
</dbReference>
<dbReference type="PANTHER" id="PTHR47385:SF14">
    <property type="entry name" value="TRANSGELIN"/>
    <property type="match status" value="1"/>
</dbReference>
<feature type="region of interest" description="Disordered" evidence="1">
    <location>
        <begin position="143"/>
        <end position="171"/>
    </location>
</feature>
<evidence type="ECO:0000313" key="4">
    <source>
        <dbReference type="RefSeq" id="XP_031567791.1"/>
    </source>
</evidence>
<dbReference type="SUPFAM" id="SSF47576">
    <property type="entry name" value="Calponin-homology domain, CH-domain"/>
    <property type="match status" value="1"/>
</dbReference>
<gene>
    <name evidence="4" type="primary">LOC116302598</name>
</gene>
<dbReference type="Proteomes" id="UP000515163">
    <property type="component" value="Unplaced"/>
</dbReference>
<feature type="compositionally biased region" description="Basic and acidic residues" evidence="1">
    <location>
        <begin position="150"/>
        <end position="171"/>
    </location>
</feature>
<reference evidence="4" key="1">
    <citation type="submission" date="2025-08" db="UniProtKB">
        <authorList>
            <consortium name="RefSeq"/>
        </authorList>
    </citation>
    <scope>IDENTIFICATION</scope>
    <source>
        <tissue evidence="4">Tentacle</tissue>
    </source>
</reference>
<evidence type="ECO:0000313" key="3">
    <source>
        <dbReference type="Proteomes" id="UP000515163"/>
    </source>
</evidence>
<dbReference type="OrthoDB" id="21595at2759"/>
<dbReference type="SMART" id="SM00033">
    <property type="entry name" value="CH"/>
    <property type="match status" value="1"/>
</dbReference>
<dbReference type="PANTHER" id="PTHR47385">
    <property type="entry name" value="CALPONIN"/>
    <property type="match status" value="1"/>
</dbReference>
<dbReference type="RefSeq" id="XP_031567791.1">
    <property type="nucleotide sequence ID" value="XM_031711931.1"/>
</dbReference>
<evidence type="ECO:0000256" key="1">
    <source>
        <dbReference type="SAM" id="MobiDB-lite"/>
    </source>
</evidence>
<dbReference type="InParanoid" id="A0A6P8ILF9"/>
<keyword evidence="3" id="KW-1185">Reference proteome</keyword>
<sequence>MAFRPAKHGFSAEASSKIAAKYPKELEDGAKTWVEAVYGQKVAWGEEDARPGDAFAKPLQDGIILCKIVNSFKPGAVKKIHESPKSFQMQENISNFLSACEQFGVDRIHIFQTVDLYERQNVGQVITCLQALSRVANKKDPNVPLFGPKQVDENPRQFTEEQLKEAAKKAH</sequence>
<dbReference type="InterPro" id="IPR001715">
    <property type="entry name" value="CH_dom"/>
</dbReference>
<dbReference type="PROSITE" id="PS50021">
    <property type="entry name" value="CH"/>
    <property type="match status" value="1"/>
</dbReference>
<dbReference type="AlphaFoldDB" id="A0A6P8ILF9"/>
<evidence type="ECO:0000259" key="2">
    <source>
        <dbReference type="PROSITE" id="PS50021"/>
    </source>
</evidence>
<dbReference type="InterPro" id="IPR003096">
    <property type="entry name" value="SM22_calponin"/>
</dbReference>
<dbReference type="GO" id="GO:0007015">
    <property type="term" value="P:actin filament organization"/>
    <property type="evidence" value="ECO:0007669"/>
    <property type="project" value="TreeGrafter"/>
</dbReference>
<protein>
    <submittedName>
        <fullName evidence="4">Muscle-specific protein 20-like isoform X2</fullName>
    </submittedName>
</protein>
<dbReference type="InterPro" id="IPR050606">
    <property type="entry name" value="Calponin-like"/>
</dbReference>
<organism evidence="3 4">
    <name type="scientific">Actinia tenebrosa</name>
    <name type="common">Australian red waratah sea anemone</name>
    <dbReference type="NCBI Taxonomy" id="6105"/>
    <lineage>
        <taxon>Eukaryota</taxon>
        <taxon>Metazoa</taxon>
        <taxon>Cnidaria</taxon>
        <taxon>Anthozoa</taxon>
        <taxon>Hexacorallia</taxon>
        <taxon>Actiniaria</taxon>
        <taxon>Actiniidae</taxon>
        <taxon>Actinia</taxon>
    </lineage>
</organism>
<feature type="domain" description="Calponin-homology (CH)" evidence="2">
    <location>
        <begin position="24"/>
        <end position="136"/>
    </location>
</feature>
<proteinExistence type="predicted"/>
<dbReference type="GO" id="GO:0051015">
    <property type="term" value="F:actin filament binding"/>
    <property type="evidence" value="ECO:0007669"/>
    <property type="project" value="TreeGrafter"/>
</dbReference>
<dbReference type="Gene3D" id="1.10.418.10">
    <property type="entry name" value="Calponin-like domain"/>
    <property type="match status" value="1"/>
</dbReference>
<accession>A0A6P8ILF9</accession>